<evidence type="ECO:0000313" key="2">
    <source>
        <dbReference type="EMBL" id="MCP2353165.1"/>
    </source>
</evidence>
<accession>A0A9X2G8U8</accession>
<sequence>MRTTPTRNSRLPPERLALPLPPGQLDRLPAAPTGCTKTDDPDRSPRRGPVPPHPVPALLYPRAGRSLRSRPAGIGLAAAPARGRSSRRPEDSASAPLLAGDPRATPTTPPHPTTPTPRRRRPADCAPPHQPTRQPVTGRGRTDTGTRRTSSRLPSTPHTPTPDRCERRWGHPQHSGRRPPQPGRRCRARPRQRPRPRDAATVGRRVQACSTSRPLSSPGHGMRTRLTSSRRPAPYPCVSSNAGAPGRSTPARPGATAPAACRH</sequence>
<gene>
    <name evidence="2" type="ORF">HD597_000185</name>
</gene>
<keyword evidence="3" id="KW-1185">Reference proteome</keyword>
<dbReference type="Proteomes" id="UP001139648">
    <property type="component" value="Unassembled WGS sequence"/>
</dbReference>
<protein>
    <submittedName>
        <fullName evidence="2">Uncharacterized protein</fullName>
    </submittedName>
</protein>
<organism evidence="2 3">
    <name type="scientific">Nonomuraea thailandensis</name>
    <dbReference type="NCBI Taxonomy" id="1188745"/>
    <lineage>
        <taxon>Bacteria</taxon>
        <taxon>Bacillati</taxon>
        <taxon>Actinomycetota</taxon>
        <taxon>Actinomycetes</taxon>
        <taxon>Streptosporangiales</taxon>
        <taxon>Streptosporangiaceae</taxon>
        <taxon>Nonomuraea</taxon>
    </lineage>
</organism>
<evidence type="ECO:0000256" key="1">
    <source>
        <dbReference type="SAM" id="MobiDB-lite"/>
    </source>
</evidence>
<feature type="compositionally biased region" description="Low complexity" evidence="1">
    <location>
        <begin position="249"/>
        <end position="263"/>
    </location>
</feature>
<dbReference type="EMBL" id="JAMZEB010000001">
    <property type="protein sequence ID" value="MCP2353165.1"/>
    <property type="molecule type" value="Genomic_DNA"/>
</dbReference>
<reference evidence="2" key="1">
    <citation type="submission" date="2022-06" db="EMBL/GenBank/DDBJ databases">
        <title>Sequencing the genomes of 1000 actinobacteria strains.</title>
        <authorList>
            <person name="Klenk H.-P."/>
        </authorList>
    </citation>
    <scope>NUCLEOTIDE SEQUENCE</scope>
    <source>
        <strain evidence="2">DSM 46694</strain>
    </source>
</reference>
<feature type="region of interest" description="Disordered" evidence="1">
    <location>
        <begin position="1"/>
        <end position="263"/>
    </location>
</feature>
<comment type="caution">
    <text evidence="2">The sequence shown here is derived from an EMBL/GenBank/DDBJ whole genome shotgun (WGS) entry which is preliminary data.</text>
</comment>
<dbReference type="AlphaFoldDB" id="A0A9X2G8U8"/>
<name>A0A9X2G8U8_9ACTN</name>
<evidence type="ECO:0000313" key="3">
    <source>
        <dbReference type="Proteomes" id="UP001139648"/>
    </source>
</evidence>
<proteinExistence type="predicted"/>
<feature type="compositionally biased region" description="Basic residues" evidence="1">
    <location>
        <begin position="184"/>
        <end position="194"/>
    </location>
</feature>